<feature type="region of interest" description="Disordered" evidence="1">
    <location>
        <begin position="1"/>
        <end position="28"/>
    </location>
</feature>
<evidence type="ECO:0000313" key="2">
    <source>
        <dbReference type="EMBL" id="KAL2487957.1"/>
    </source>
</evidence>
<evidence type="ECO:0000256" key="1">
    <source>
        <dbReference type="SAM" id="MobiDB-lite"/>
    </source>
</evidence>
<keyword evidence="3" id="KW-1185">Reference proteome</keyword>
<gene>
    <name evidence="2" type="ORF">Fot_41249</name>
</gene>
<dbReference type="AlphaFoldDB" id="A0ABD1RJ54"/>
<reference evidence="3" key="1">
    <citation type="submission" date="2024-07" db="EMBL/GenBank/DDBJ databases">
        <title>Two chromosome-level genome assemblies of Korean endemic species Abeliophyllum distichum and Forsythia ovata (Oleaceae).</title>
        <authorList>
            <person name="Jang H."/>
        </authorList>
    </citation>
    <scope>NUCLEOTIDE SEQUENCE [LARGE SCALE GENOMIC DNA]</scope>
</reference>
<dbReference type="EMBL" id="JBFOLJ010000012">
    <property type="protein sequence ID" value="KAL2487957.1"/>
    <property type="molecule type" value="Genomic_DNA"/>
</dbReference>
<dbReference type="Proteomes" id="UP001604277">
    <property type="component" value="Unassembled WGS sequence"/>
</dbReference>
<accession>A0ABD1RJ54</accession>
<feature type="compositionally biased region" description="Basic and acidic residues" evidence="1">
    <location>
        <begin position="1"/>
        <end position="14"/>
    </location>
</feature>
<evidence type="ECO:0000313" key="3">
    <source>
        <dbReference type="Proteomes" id="UP001604277"/>
    </source>
</evidence>
<organism evidence="2 3">
    <name type="scientific">Forsythia ovata</name>
    <dbReference type="NCBI Taxonomy" id="205694"/>
    <lineage>
        <taxon>Eukaryota</taxon>
        <taxon>Viridiplantae</taxon>
        <taxon>Streptophyta</taxon>
        <taxon>Embryophyta</taxon>
        <taxon>Tracheophyta</taxon>
        <taxon>Spermatophyta</taxon>
        <taxon>Magnoliopsida</taxon>
        <taxon>eudicotyledons</taxon>
        <taxon>Gunneridae</taxon>
        <taxon>Pentapetalae</taxon>
        <taxon>asterids</taxon>
        <taxon>lamiids</taxon>
        <taxon>Lamiales</taxon>
        <taxon>Oleaceae</taxon>
        <taxon>Forsythieae</taxon>
        <taxon>Forsythia</taxon>
    </lineage>
</organism>
<name>A0ABD1RJ54_9LAMI</name>
<proteinExistence type="predicted"/>
<sequence length="125" mass="14545">MEMVGERGGRRKEICSIPSDPPVLPPMSTNSYHISATTSPIRNTHIWTWQYKHQMATHFYGGVHTFQKPKIPKWQPPHYRRSRSTLLKIYEAKILTFRSPRNQNHSTGFKMPRLEDIGEMAARLA</sequence>
<protein>
    <submittedName>
        <fullName evidence="2">Uncharacterized protein</fullName>
    </submittedName>
</protein>
<comment type="caution">
    <text evidence="2">The sequence shown here is derived from an EMBL/GenBank/DDBJ whole genome shotgun (WGS) entry which is preliminary data.</text>
</comment>